<dbReference type="InterPro" id="IPR020846">
    <property type="entry name" value="MFS_dom"/>
</dbReference>
<feature type="transmembrane region" description="Helical" evidence="6">
    <location>
        <begin position="154"/>
        <end position="172"/>
    </location>
</feature>
<proteinExistence type="predicted"/>
<feature type="transmembrane region" description="Helical" evidence="6">
    <location>
        <begin position="375"/>
        <end position="397"/>
    </location>
</feature>
<evidence type="ECO:0000313" key="9">
    <source>
        <dbReference type="Proteomes" id="UP000016201"/>
    </source>
</evidence>
<dbReference type="EMBL" id="AQFM01000040">
    <property type="protein sequence ID" value="EOR05807.1"/>
    <property type="molecule type" value="Genomic_DNA"/>
</dbReference>
<dbReference type="PANTHER" id="PTHR43124:SF3">
    <property type="entry name" value="CHLORAMPHENICOL EFFLUX PUMP RV0191"/>
    <property type="match status" value="1"/>
</dbReference>
<keyword evidence="9" id="KW-1185">Reference proteome</keyword>
<comment type="subcellular location">
    <subcellularLocation>
        <location evidence="1">Cell membrane</location>
        <topology evidence="1">Multi-pass membrane protein</topology>
    </subcellularLocation>
</comment>
<evidence type="ECO:0000256" key="3">
    <source>
        <dbReference type="ARBA" id="ARBA00022692"/>
    </source>
</evidence>
<reference evidence="8 9" key="1">
    <citation type="submission" date="2013-03" db="EMBL/GenBank/DDBJ databases">
        <title>The Genome Sequence of Acinetobacter tandoii CIP 107469.</title>
        <authorList>
            <consortium name="The Broad Institute Genome Sequencing Platform"/>
            <consortium name="The Broad Institute Genome Sequencing Center for Infectious Disease"/>
            <person name="Cerqueira G."/>
            <person name="Feldgarden M."/>
            <person name="Courvalin P."/>
            <person name="Perichon B."/>
            <person name="Grillot-Courvalin C."/>
            <person name="Clermont D."/>
            <person name="Rocha E."/>
            <person name="Yoon E.-J."/>
            <person name="Nemec A."/>
            <person name="Walker B."/>
            <person name="Young S.K."/>
            <person name="Zeng Q."/>
            <person name="Gargeya S."/>
            <person name="Fitzgerald M."/>
            <person name="Haas B."/>
            <person name="Abouelleil A."/>
            <person name="Alvarado L."/>
            <person name="Arachchi H.M."/>
            <person name="Berlin A.M."/>
            <person name="Chapman S.B."/>
            <person name="Dewar J."/>
            <person name="Goldberg J."/>
            <person name="Griggs A."/>
            <person name="Gujja S."/>
            <person name="Hansen M."/>
            <person name="Howarth C."/>
            <person name="Imamovic A."/>
            <person name="Larimer J."/>
            <person name="McCowan C."/>
            <person name="Murphy C."/>
            <person name="Neiman D."/>
            <person name="Pearson M."/>
            <person name="Priest M."/>
            <person name="Roberts A."/>
            <person name="Saif S."/>
            <person name="Shea T."/>
            <person name="Sisk P."/>
            <person name="Sykes S."/>
            <person name="Wortman J."/>
            <person name="Nusbaum C."/>
            <person name="Birren B."/>
        </authorList>
    </citation>
    <scope>NUCLEOTIDE SEQUENCE [LARGE SCALE GENOMIC DNA]</scope>
    <source>
        <strain evidence="8 9">CIP 107469</strain>
    </source>
</reference>
<dbReference type="InterPro" id="IPR050189">
    <property type="entry name" value="MFS_Efflux_Transporters"/>
</dbReference>
<dbReference type="Gene3D" id="1.20.1250.20">
    <property type="entry name" value="MFS general substrate transporter like domains"/>
    <property type="match status" value="2"/>
</dbReference>
<dbReference type="GO" id="GO:0022857">
    <property type="term" value="F:transmembrane transporter activity"/>
    <property type="evidence" value="ECO:0007669"/>
    <property type="project" value="InterPro"/>
</dbReference>
<evidence type="ECO:0000256" key="2">
    <source>
        <dbReference type="ARBA" id="ARBA00022475"/>
    </source>
</evidence>
<comment type="caution">
    <text evidence="8">The sequence shown here is derived from an EMBL/GenBank/DDBJ whole genome shotgun (WGS) entry which is preliminary data.</text>
</comment>
<feature type="transmembrane region" description="Helical" evidence="6">
    <location>
        <begin position="121"/>
        <end position="142"/>
    </location>
</feature>
<organism evidence="8 9">
    <name type="scientific">Acinetobacter tandoii DSM 14970 = CIP 107469</name>
    <dbReference type="NCBI Taxonomy" id="1120927"/>
    <lineage>
        <taxon>Bacteria</taxon>
        <taxon>Pseudomonadati</taxon>
        <taxon>Pseudomonadota</taxon>
        <taxon>Gammaproteobacteria</taxon>
        <taxon>Moraxellales</taxon>
        <taxon>Moraxellaceae</taxon>
        <taxon>Acinetobacter</taxon>
    </lineage>
</organism>
<feature type="transmembrane region" description="Helical" evidence="6">
    <location>
        <begin position="184"/>
        <end position="203"/>
    </location>
</feature>
<feature type="transmembrane region" description="Helical" evidence="6">
    <location>
        <begin position="224"/>
        <end position="244"/>
    </location>
</feature>
<dbReference type="Pfam" id="PF07690">
    <property type="entry name" value="MFS_1"/>
    <property type="match status" value="1"/>
</dbReference>
<feature type="transmembrane region" description="Helical" evidence="6">
    <location>
        <begin position="352"/>
        <end position="369"/>
    </location>
</feature>
<sequence>MFLLKMISVDINTATDPTPSYRLLWVILALALGGFCIGTTEFVAMGLIQEISHNLNVSIPVAGHFISAYALGVTIGAPIIAILAAKVPRKILLIGLMLFYGIANVITALTNSYESMLLSRFIAGLPHGAYFGIAALVVAEFAGKQKRASAVAKLMMGLNVATVIGVPFATWLGQHYGWRTGFEFSASIAFVTVIAICFCLPKIQLDHTASIQNELRGLKNTQMWLTLAVGAIGFGGLFSVYSYVSPILTEYTHARIEIVPFALASIGLGLVLGGLVAGHFADRNLNKAIIWVLLSNAGSYIICALTIGNFYTAFAALFLVSFSIAGLGPLLQTRLMDVAGNAQSLAASLNHSAFNIANAFGAFLGGWLISQNLGWLAPIWVGTLLSFGGLIILFCAFQHEKNNLVVSSYHESI</sequence>
<dbReference type="CDD" id="cd17324">
    <property type="entry name" value="MFS_NepI_like"/>
    <property type="match status" value="1"/>
</dbReference>
<feature type="transmembrane region" description="Helical" evidence="6">
    <location>
        <begin position="65"/>
        <end position="84"/>
    </location>
</feature>
<keyword evidence="2" id="KW-1003">Cell membrane</keyword>
<feature type="transmembrane region" description="Helical" evidence="6">
    <location>
        <begin position="91"/>
        <end position="109"/>
    </location>
</feature>
<evidence type="ECO:0000256" key="4">
    <source>
        <dbReference type="ARBA" id="ARBA00022989"/>
    </source>
</evidence>
<evidence type="ECO:0000256" key="5">
    <source>
        <dbReference type="ARBA" id="ARBA00023136"/>
    </source>
</evidence>
<evidence type="ECO:0000259" key="7">
    <source>
        <dbReference type="PROSITE" id="PS50850"/>
    </source>
</evidence>
<dbReference type="PATRIC" id="fig|1120927.3.peg.2554"/>
<dbReference type="PROSITE" id="PS50850">
    <property type="entry name" value="MFS"/>
    <property type="match status" value="1"/>
</dbReference>
<feature type="transmembrane region" description="Helical" evidence="6">
    <location>
        <begin position="256"/>
        <end position="276"/>
    </location>
</feature>
<dbReference type="InterPro" id="IPR036259">
    <property type="entry name" value="MFS_trans_sf"/>
</dbReference>
<feature type="transmembrane region" description="Helical" evidence="6">
    <location>
        <begin position="21"/>
        <end position="45"/>
    </location>
</feature>
<feature type="transmembrane region" description="Helical" evidence="6">
    <location>
        <begin position="288"/>
        <end position="307"/>
    </location>
</feature>
<feature type="transmembrane region" description="Helical" evidence="6">
    <location>
        <begin position="313"/>
        <end position="331"/>
    </location>
</feature>
<dbReference type="GO" id="GO:0005886">
    <property type="term" value="C:plasma membrane"/>
    <property type="evidence" value="ECO:0007669"/>
    <property type="project" value="UniProtKB-SubCell"/>
</dbReference>
<evidence type="ECO:0000313" key="8">
    <source>
        <dbReference type="EMBL" id="EOR05807.1"/>
    </source>
</evidence>
<keyword evidence="4 6" id="KW-1133">Transmembrane helix</keyword>
<dbReference type="PANTHER" id="PTHR43124">
    <property type="entry name" value="PURINE EFFLUX PUMP PBUE"/>
    <property type="match status" value="1"/>
</dbReference>
<dbReference type="Proteomes" id="UP000016201">
    <property type="component" value="Unassembled WGS sequence"/>
</dbReference>
<dbReference type="SUPFAM" id="SSF103473">
    <property type="entry name" value="MFS general substrate transporter"/>
    <property type="match status" value="1"/>
</dbReference>
<feature type="domain" description="Major facilitator superfamily (MFS) profile" evidence="7">
    <location>
        <begin position="26"/>
        <end position="401"/>
    </location>
</feature>
<dbReference type="InterPro" id="IPR011701">
    <property type="entry name" value="MFS"/>
</dbReference>
<dbReference type="eggNOG" id="COG2814">
    <property type="taxonomic scope" value="Bacteria"/>
</dbReference>
<evidence type="ECO:0000256" key="6">
    <source>
        <dbReference type="SAM" id="Phobius"/>
    </source>
</evidence>
<evidence type="ECO:0000256" key="1">
    <source>
        <dbReference type="ARBA" id="ARBA00004651"/>
    </source>
</evidence>
<gene>
    <name evidence="8" type="ORF">I593_02625</name>
</gene>
<name>R9AUD0_9GAMM</name>
<protein>
    <submittedName>
        <fullName evidence="8">MFS transporter, DHA1 family, arabinose polymer transporter</fullName>
    </submittedName>
</protein>
<keyword evidence="3 6" id="KW-0812">Transmembrane</keyword>
<keyword evidence="5 6" id="KW-0472">Membrane</keyword>
<dbReference type="AlphaFoldDB" id="R9AUD0"/>
<accession>R9AUD0</accession>